<protein>
    <recommendedName>
        <fullName evidence="3">Secreted protein</fullName>
    </recommendedName>
</protein>
<gene>
    <name evidence="1" type="ORF">DUNSADRAFT_4814</name>
</gene>
<keyword evidence="2" id="KW-1185">Reference proteome</keyword>
<evidence type="ECO:0000313" key="1">
    <source>
        <dbReference type="EMBL" id="KAF5837137.1"/>
    </source>
</evidence>
<evidence type="ECO:0008006" key="3">
    <source>
        <dbReference type="Google" id="ProtNLM"/>
    </source>
</evidence>
<reference evidence="1" key="1">
    <citation type="submission" date="2017-08" db="EMBL/GenBank/DDBJ databases">
        <authorList>
            <person name="Polle J.E."/>
            <person name="Barry K."/>
            <person name="Cushman J."/>
            <person name="Schmutz J."/>
            <person name="Tran D."/>
            <person name="Hathwaick L.T."/>
            <person name="Yim W.C."/>
            <person name="Jenkins J."/>
            <person name="Mckie-Krisberg Z.M."/>
            <person name="Prochnik S."/>
            <person name="Lindquist E."/>
            <person name="Dockter R.B."/>
            <person name="Adam C."/>
            <person name="Molina H."/>
            <person name="Bunkerborg J."/>
            <person name="Jin E."/>
            <person name="Buchheim M."/>
            <person name="Magnuson J."/>
        </authorList>
    </citation>
    <scope>NUCLEOTIDE SEQUENCE</scope>
    <source>
        <strain evidence="1">CCAP 19/18</strain>
    </source>
</reference>
<sequence length="125" mass="13630">MSLQAAAAAAAALQLCLSPATLPRLPSTMSTPRHLSALPTFAHFRVSNLLFSWYMLSGTGQQQRKWWYHPAPAARACILVAAPFHRASTSVVTRTVRAATSFSGLLHSVPPLIRPSHHHHETLCI</sequence>
<organism evidence="1 2">
    <name type="scientific">Dunaliella salina</name>
    <name type="common">Green alga</name>
    <name type="synonym">Protococcus salinus</name>
    <dbReference type="NCBI Taxonomy" id="3046"/>
    <lineage>
        <taxon>Eukaryota</taxon>
        <taxon>Viridiplantae</taxon>
        <taxon>Chlorophyta</taxon>
        <taxon>core chlorophytes</taxon>
        <taxon>Chlorophyceae</taxon>
        <taxon>CS clade</taxon>
        <taxon>Chlamydomonadales</taxon>
        <taxon>Dunaliellaceae</taxon>
        <taxon>Dunaliella</taxon>
    </lineage>
</organism>
<comment type="caution">
    <text evidence="1">The sequence shown here is derived from an EMBL/GenBank/DDBJ whole genome shotgun (WGS) entry which is preliminary data.</text>
</comment>
<accession>A0ABQ7GRE1</accession>
<evidence type="ECO:0000313" key="2">
    <source>
        <dbReference type="Proteomes" id="UP000815325"/>
    </source>
</evidence>
<dbReference type="EMBL" id="MU069627">
    <property type="protein sequence ID" value="KAF5837137.1"/>
    <property type="molecule type" value="Genomic_DNA"/>
</dbReference>
<dbReference type="Proteomes" id="UP000815325">
    <property type="component" value="Unassembled WGS sequence"/>
</dbReference>
<name>A0ABQ7GRE1_DUNSA</name>
<proteinExistence type="predicted"/>